<keyword evidence="6 12" id="KW-0067">ATP-binding</keyword>
<dbReference type="SFLD" id="SFLDS00003">
    <property type="entry name" value="Haloacid_Dehalogenase"/>
    <property type="match status" value="1"/>
</dbReference>
<evidence type="ECO:0000256" key="11">
    <source>
        <dbReference type="ARBA" id="ARBA00047308"/>
    </source>
</evidence>
<dbReference type="InterPro" id="IPR036163">
    <property type="entry name" value="HMA_dom_sf"/>
</dbReference>
<dbReference type="NCBIfam" id="TIGR01525">
    <property type="entry name" value="ATPase-IB_hvy"/>
    <property type="match status" value="1"/>
</dbReference>
<dbReference type="SUPFAM" id="SSF56784">
    <property type="entry name" value="HAD-like"/>
    <property type="match status" value="1"/>
</dbReference>
<dbReference type="SFLD" id="SFLDF00027">
    <property type="entry name" value="p-type_atpase"/>
    <property type="match status" value="1"/>
</dbReference>
<dbReference type="Gene3D" id="3.30.70.100">
    <property type="match status" value="1"/>
</dbReference>
<dbReference type="InterPro" id="IPR036412">
    <property type="entry name" value="HAD-like_sf"/>
</dbReference>
<dbReference type="Pfam" id="PF00122">
    <property type="entry name" value="E1-E2_ATPase"/>
    <property type="match status" value="1"/>
</dbReference>
<dbReference type="SUPFAM" id="SSF81653">
    <property type="entry name" value="Calcium ATPase, transduction domain A"/>
    <property type="match status" value="1"/>
</dbReference>
<dbReference type="SUPFAM" id="SSF81665">
    <property type="entry name" value="Calcium ATPase, transmembrane domain M"/>
    <property type="match status" value="1"/>
</dbReference>
<feature type="transmembrane region" description="Helical" evidence="12">
    <location>
        <begin position="119"/>
        <end position="137"/>
    </location>
</feature>
<feature type="transmembrane region" description="Helical" evidence="12">
    <location>
        <begin position="340"/>
        <end position="363"/>
    </location>
</feature>
<evidence type="ECO:0000256" key="2">
    <source>
        <dbReference type="ARBA" id="ARBA00006024"/>
    </source>
</evidence>
<feature type="transmembrane region" description="Helical" evidence="12">
    <location>
        <begin position="375"/>
        <end position="398"/>
    </location>
</feature>
<dbReference type="InterPro" id="IPR051014">
    <property type="entry name" value="Cation_Transport_ATPase_IB"/>
</dbReference>
<dbReference type="InterPro" id="IPR006121">
    <property type="entry name" value="HMA_dom"/>
</dbReference>
<accession>A0ABN1FLG9</accession>
<dbReference type="Pfam" id="PF00403">
    <property type="entry name" value="HMA"/>
    <property type="match status" value="1"/>
</dbReference>
<comment type="caution">
    <text evidence="14">The sequence shown here is derived from an EMBL/GenBank/DDBJ whole genome shotgun (WGS) entry which is preliminary data.</text>
</comment>
<dbReference type="EC" id="7.2.2.12" evidence="10"/>
<dbReference type="PRINTS" id="PR00941">
    <property type="entry name" value="CDATPASE"/>
</dbReference>
<dbReference type="InterPro" id="IPR008250">
    <property type="entry name" value="ATPase_P-typ_transduc_dom_A_sf"/>
</dbReference>
<dbReference type="InterPro" id="IPR001757">
    <property type="entry name" value="P_typ_ATPase"/>
</dbReference>
<dbReference type="Gene3D" id="3.40.1110.10">
    <property type="entry name" value="Calcium-transporting ATPase, cytoplasmic domain N"/>
    <property type="match status" value="1"/>
</dbReference>
<dbReference type="InterPro" id="IPR059000">
    <property type="entry name" value="ATPase_P-type_domA"/>
</dbReference>
<gene>
    <name evidence="14" type="ORF">GCM10009416_34480</name>
</gene>
<dbReference type="CDD" id="cd00371">
    <property type="entry name" value="HMA"/>
    <property type="match status" value="1"/>
</dbReference>
<dbReference type="InterPro" id="IPR023214">
    <property type="entry name" value="HAD_sf"/>
</dbReference>
<keyword evidence="7" id="KW-1278">Translocase</keyword>
<dbReference type="NCBIfam" id="TIGR01494">
    <property type="entry name" value="ATPase_P-type"/>
    <property type="match status" value="1"/>
</dbReference>
<evidence type="ECO:0000256" key="1">
    <source>
        <dbReference type="ARBA" id="ARBA00004141"/>
    </source>
</evidence>
<keyword evidence="3 12" id="KW-0812">Transmembrane</keyword>
<keyword evidence="9 12" id="KW-0472">Membrane</keyword>
<dbReference type="SFLD" id="SFLDG00002">
    <property type="entry name" value="C1.7:_P-type_atpase_like"/>
    <property type="match status" value="1"/>
</dbReference>
<reference evidence="14 15" key="1">
    <citation type="journal article" date="2019" name="Int. J. Syst. Evol. Microbiol.">
        <title>The Global Catalogue of Microorganisms (GCM) 10K type strain sequencing project: providing services to taxonomists for standard genome sequencing and annotation.</title>
        <authorList>
            <consortium name="The Broad Institute Genomics Platform"/>
            <consortium name="The Broad Institute Genome Sequencing Center for Infectious Disease"/>
            <person name="Wu L."/>
            <person name="Ma J."/>
        </authorList>
    </citation>
    <scope>NUCLEOTIDE SEQUENCE [LARGE SCALE GENOMIC DNA]</scope>
    <source>
        <strain evidence="14 15">JCM 9933</strain>
    </source>
</reference>
<keyword evidence="5 12" id="KW-0547">Nucleotide-binding</keyword>
<dbReference type="Gene3D" id="2.70.150.10">
    <property type="entry name" value="Calcium-transporting ATPase, cytoplasmic transduction domain A"/>
    <property type="match status" value="1"/>
</dbReference>
<keyword evidence="12" id="KW-1003">Cell membrane</keyword>
<evidence type="ECO:0000256" key="4">
    <source>
        <dbReference type="ARBA" id="ARBA00022723"/>
    </source>
</evidence>
<keyword evidence="4 12" id="KW-0479">Metal-binding</keyword>
<dbReference type="InterPro" id="IPR027256">
    <property type="entry name" value="P-typ_ATPase_IB"/>
</dbReference>
<evidence type="ECO:0000313" key="15">
    <source>
        <dbReference type="Proteomes" id="UP001501588"/>
    </source>
</evidence>
<dbReference type="NCBIfam" id="TIGR01512">
    <property type="entry name" value="ATPase-IB2_Cd"/>
    <property type="match status" value="1"/>
</dbReference>
<evidence type="ECO:0000256" key="10">
    <source>
        <dbReference type="ARBA" id="ARBA00039097"/>
    </source>
</evidence>
<feature type="transmembrane region" description="Helical" evidence="12">
    <location>
        <begin position="170"/>
        <end position="188"/>
    </location>
</feature>
<dbReference type="InterPro" id="IPR018303">
    <property type="entry name" value="ATPase_P-typ_P_site"/>
</dbReference>
<evidence type="ECO:0000256" key="5">
    <source>
        <dbReference type="ARBA" id="ARBA00022741"/>
    </source>
</evidence>
<evidence type="ECO:0000256" key="9">
    <source>
        <dbReference type="ARBA" id="ARBA00023136"/>
    </source>
</evidence>
<name>A0ABN1FLG9_9PROT</name>
<evidence type="ECO:0000259" key="13">
    <source>
        <dbReference type="PROSITE" id="PS50846"/>
    </source>
</evidence>
<evidence type="ECO:0000256" key="7">
    <source>
        <dbReference type="ARBA" id="ARBA00022967"/>
    </source>
</evidence>
<dbReference type="InterPro" id="IPR044492">
    <property type="entry name" value="P_typ_ATPase_HD_dom"/>
</dbReference>
<keyword evidence="15" id="KW-1185">Reference proteome</keyword>
<evidence type="ECO:0000256" key="12">
    <source>
        <dbReference type="RuleBase" id="RU362081"/>
    </source>
</evidence>
<dbReference type="PANTHER" id="PTHR48085:SF5">
    <property type="entry name" value="CADMIUM_ZINC-TRANSPORTING ATPASE HMA4-RELATED"/>
    <property type="match status" value="1"/>
</dbReference>
<organism evidence="14 15">
    <name type="scientific">Craurococcus roseus</name>
    <dbReference type="NCBI Taxonomy" id="77585"/>
    <lineage>
        <taxon>Bacteria</taxon>
        <taxon>Pseudomonadati</taxon>
        <taxon>Pseudomonadota</taxon>
        <taxon>Alphaproteobacteria</taxon>
        <taxon>Acetobacterales</taxon>
        <taxon>Acetobacteraceae</taxon>
        <taxon>Craurococcus</taxon>
    </lineage>
</organism>
<dbReference type="PRINTS" id="PR00119">
    <property type="entry name" value="CATATPASE"/>
</dbReference>
<comment type="subcellular location">
    <subcellularLocation>
        <location evidence="12">Cell membrane</location>
    </subcellularLocation>
    <subcellularLocation>
        <location evidence="1">Membrane</location>
        <topology evidence="1">Multi-pass membrane protein</topology>
    </subcellularLocation>
</comment>
<comment type="catalytic activity">
    <reaction evidence="11">
        <text>Zn(2+)(in) + ATP + H2O = Zn(2+)(out) + ADP + phosphate + H(+)</text>
        <dbReference type="Rhea" id="RHEA:20621"/>
        <dbReference type="ChEBI" id="CHEBI:15377"/>
        <dbReference type="ChEBI" id="CHEBI:15378"/>
        <dbReference type="ChEBI" id="CHEBI:29105"/>
        <dbReference type="ChEBI" id="CHEBI:30616"/>
        <dbReference type="ChEBI" id="CHEBI:43474"/>
        <dbReference type="ChEBI" id="CHEBI:456216"/>
        <dbReference type="EC" id="7.2.2.12"/>
    </reaction>
</comment>
<dbReference type="PANTHER" id="PTHR48085">
    <property type="entry name" value="CADMIUM/ZINC-TRANSPORTING ATPASE HMA2-RELATED"/>
    <property type="match status" value="1"/>
</dbReference>
<protein>
    <recommendedName>
        <fullName evidence="10">P-type Zn(2+) transporter</fullName>
        <ecNumber evidence="10">7.2.2.12</ecNumber>
    </recommendedName>
</protein>
<keyword evidence="8 12" id="KW-1133">Transmembrane helix</keyword>
<evidence type="ECO:0000313" key="14">
    <source>
        <dbReference type="EMBL" id="GAA0593192.1"/>
    </source>
</evidence>
<feature type="transmembrane region" description="Helical" evidence="12">
    <location>
        <begin position="194"/>
        <end position="213"/>
    </location>
</feature>
<feature type="domain" description="HMA" evidence="13">
    <location>
        <begin position="15"/>
        <end position="81"/>
    </location>
</feature>
<evidence type="ECO:0000256" key="6">
    <source>
        <dbReference type="ARBA" id="ARBA00022840"/>
    </source>
</evidence>
<dbReference type="PROSITE" id="PS50846">
    <property type="entry name" value="HMA_2"/>
    <property type="match status" value="1"/>
</dbReference>
<sequence length="741" mass="74294">MRDAGLPAATHGPGDEAAWTVEGMDCPSCAGKIERAVSRLPGVSDVRVNMAAERLSLRLGPDGATAEEVERAAAAVGHPARRAWAAPAGPIAHAHSGAHDHGDEADAGRPWWATGKARLAGGLGLLVAAAWGLSHLFPAEAHWLYLGATLVAVVPFGRRALALARAGQPFSIETLMCVAAIGAAAIGAAEEAALVVFLFAVGELLEGVAAGRARAGIRALVAMMPRTARVERAGGAFPEVPAASLAPGDVVLVRPGDRVPCDGEILEGRSALDESAVTGESVPVVRGPGEPVVAGSVNADGALRVRVASAGGGSTLARIARMVEEATASRGRAQRFIERFSAWWTPGAMAVSAMVVLAPPLLFGGDWWTWLYRGLALLLVACPCALVISVPAAMAAGLSAGARRGLLVKGGAALEAIGGARTVAFDKTGTLTEGRPQVTDVAAAEGVPEAEVLRLAAAVEQGSAHPLARAILDAAAARGIAPPQATEGAAVPGKAVVATVEGRRVAVGSPRYAAEEGAGGLPAALAGRAEALEAEGKTATVVLADGRPLGLIALRDEPRPDAAAGIAALKRMGVAAVMLTGDNARTGAAIAGKLGLDVKAGLLPEDKLREIAALKSAGPVAMVGDGINDAPALAAASVGVAMGGGTEAALEASDAALLRGRVSGVAELVALSRDTLANVKQNVAVAVGLKLVFLVTTVLGITGLWPAILADTGATVLVTLNALRLLAWRPPGALAGEAPNA</sequence>
<feature type="transmembrane region" description="Helical" evidence="12">
    <location>
        <begin position="683"/>
        <end position="708"/>
    </location>
</feature>
<dbReference type="SUPFAM" id="SSF55008">
    <property type="entry name" value="HMA, heavy metal-associated domain"/>
    <property type="match status" value="1"/>
</dbReference>
<evidence type="ECO:0000256" key="8">
    <source>
        <dbReference type="ARBA" id="ARBA00022989"/>
    </source>
</evidence>
<dbReference type="Gene3D" id="3.40.50.1000">
    <property type="entry name" value="HAD superfamily/HAD-like"/>
    <property type="match status" value="1"/>
</dbReference>
<dbReference type="PROSITE" id="PS00154">
    <property type="entry name" value="ATPASE_E1_E2"/>
    <property type="match status" value="1"/>
</dbReference>
<comment type="similarity">
    <text evidence="2 12">Belongs to the cation transport ATPase (P-type) (TC 3.A.3) family. Type IB subfamily.</text>
</comment>
<dbReference type="InterPro" id="IPR023299">
    <property type="entry name" value="ATPase_P-typ_cyto_dom_N"/>
</dbReference>
<dbReference type="InterPro" id="IPR023298">
    <property type="entry name" value="ATPase_P-typ_TM_dom_sf"/>
</dbReference>
<dbReference type="RefSeq" id="WP_408871570.1">
    <property type="nucleotide sequence ID" value="NZ_BAAAFZ010000054.1"/>
</dbReference>
<dbReference type="Proteomes" id="UP001501588">
    <property type="component" value="Unassembled WGS sequence"/>
</dbReference>
<proteinExistence type="inferred from homology"/>
<dbReference type="Pfam" id="PF00702">
    <property type="entry name" value="Hydrolase"/>
    <property type="match status" value="1"/>
</dbReference>
<dbReference type="EMBL" id="BAAAFZ010000054">
    <property type="protein sequence ID" value="GAA0593192.1"/>
    <property type="molecule type" value="Genomic_DNA"/>
</dbReference>
<evidence type="ECO:0000256" key="3">
    <source>
        <dbReference type="ARBA" id="ARBA00022692"/>
    </source>
</evidence>
<feature type="transmembrane region" description="Helical" evidence="12">
    <location>
        <begin position="143"/>
        <end position="161"/>
    </location>
</feature>